<dbReference type="InParanoid" id="K9TRM1"/>
<protein>
    <submittedName>
        <fullName evidence="5">Putative transcriptional regulator</fullName>
    </submittedName>
</protein>
<dbReference type="InterPro" id="IPR036390">
    <property type="entry name" value="WH_DNA-bd_sf"/>
</dbReference>
<dbReference type="SUPFAM" id="SSF46785">
    <property type="entry name" value="Winged helix' DNA-binding domain"/>
    <property type="match status" value="1"/>
</dbReference>
<dbReference type="PANTHER" id="PTHR43132">
    <property type="entry name" value="ARSENICAL RESISTANCE OPERON REPRESSOR ARSR-RELATED"/>
    <property type="match status" value="1"/>
</dbReference>
<evidence type="ECO:0000313" key="5">
    <source>
        <dbReference type="EMBL" id="AFY84776.1"/>
    </source>
</evidence>
<keyword evidence="6" id="KW-1185">Reference proteome</keyword>
<gene>
    <name evidence="5" type="ORF">Oscil6304_5286</name>
</gene>
<evidence type="ECO:0000256" key="2">
    <source>
        <dbReference type="ARBA" id="ARBA00023125"/>
    </source>
</evidence>
<keyword evidence="1" id="KW-0805">Transcription regulation</keyword>
<dbReference type="CDD" id="cd00090">
    <property type="entry name" value="HTH_ARSR"/>
    <property type="match status" value="1"/>
</dbReference>
<dbReference type="InterPro" id="IPR051011">
    <property type="entry name" value="Metal_resp_trans_reg"/>
</dbReference>
<dbReference type="EMBL" id="CP003607">
    <property type="protein sequence ID" value="AFY84776.1"/>
    <property type="molecule type" value="Genomic_DNA"/>
</dbReference>
<dbReference type="RefSeq" id="WP_015151388.1">
    <property type="nucleotide sequence ID" value="NC_019693.1"/>
</dbReference>
<proteinExistence type="predicted"/>
<dbReference type="PROSITE" id="PS50987">
    <property type="entry name" value="HTH_ARSR_2"/>
    <property type="match status" value="1"/>
</dbReference>
<feature type="domain" description="HTH arsR-type" evidence="4">
    <location>
        <begin position="8"/>
        <end position="102"/>
    </location>
</feature>
<dbReference type="InterPro" id="IPR011991">
    <property type="entry name" value="ArsR-like_HTH"/>
</dbReference>
<name>K9TRM1_9CYAN</name>
<evidence type="ECO:0000256" key="3">
    <source>
        <dbReference type="ARBA" id="ARBA00023163"/>
    </source>
</evidence>
<accession>K9TRM1</accession>
<dbReference type="PANTHER" id="PTHR43132:SF2">
    <property type="entry name" value="ARSENICAL RESISTANCE OPERON REPRESSOR ARSR-RELATED"/>
    <property type="match status" value="1"/>
</dbReference>
<dbReference type="Pfam" id="PF01022">
    <property type="entry name" value="HTH_5"/>
    <property type="match status" value="1"/>
</dbReference>
<dbReference type="AlphaFoldDB" id="K9TRM1"/>
<dbReference type="PATRIC" id="fig|56110.3.peg.6480"/>
<keyword evidence="3" id="KW-0804">Transcription</keyword>
<dbReference type="Proteomes" id="UP000010367">
    <property type="component" value="Chromosome"/>
</dbReference>
<dbReference type="Gene3D" id="1.10.10.10">
    <property type="entry name" value="Winged helix-like DNA-binding domain superfamily/Winged helix DNA-binding domain"/>
    <property type="match status" value="1"/>
</dbReference>
<dbReference type="PRINTS" id="PR00778">
    <property type="entry name" value="HTHARSR"/>
</dbReference>
<keyword evidence="2" id="KW-0238">DNA-binding</keyword>
<dbReference type="InterPro" id="IPR001845">
    <property type="entry name" value="HTH_ArsR_DNA-bd_dom"/>
</dbReference>
<dbReference type="KEGG" id="oac:Oscil6304_5286"/>
<dbReference type="NCBIfam" id="NF033788">
    <property type="entry name" value="HTH_metalloreg"/>
    <property type="match status" value="1"/>
</dbReference>
<evidence type="ECO:0000256" key="1">
    <source>
        <dbReference type="ARBA" id="ARBA00023015"/>
    </source>
</evidence>
<reference evidence="5 6" key="1">
    <citation type="submission" date="2012-06" db="EMBL/GenBank/DDBJ databases">
        <title>Finished chromosome of genome of Oscillatoria acuminata PCC 6304.</title>
        <authorList>
            <consortium name="US DOE Joint Genome Institute"/>
            <person name="Gugger M."/>
            <person name="Coursin T."/>
            <person name="Rippka R."/>
            <person name="Tandeau De Marsac N."/>
            <person name="Huntemann M."/>
            <person name="Wei C.-L."/>
            <person name="Han J."/>
            <person name="Detter J.C."/>
            <person name="Han C."/>
            <person name="Tapia R."/>
            <person name="Davenport K."/>
            <person name="Daligault H."/>
            <person name="Erkkila T."/>
            <person name="Gu W."/>
            <person name="Munk A.C.C."/>
            <person name="Teshima H."/>
            <person name="Xu Y."/>
            <person name="Chain P."/>
            <person name="Chen A."/>
            <person name="Krypides N."/>
            <person name="Mavromatis K."/>
            <person name="Markowitz V."/>
            <person name="Szeto E."/>
            <person name="Ivanova N."/>
            <person name="Mikhailova N."/>
            <person name="Ovchinnikova G."/>
            <person name="Pagani I."/>
            <person name="Pati A."/>
            <person name="Goodwin L."/>
            <person name="Peters L."/>
            <person name="Pitluck S."/>
            <person name="Woyke T."/>
            <person name="Kerfeld C."/>
        </authorList>
    </citation>
    <scope>NUCLEOTIDE SEQUENCE [LARGE SCALE GENOMIC DNA]</scope>
    <source>
        <strain evidence="5 6">PCC 6304</strain>
    </source>
</reference>
<dbReference type="GO" id="GO:0003700">
    <property type="term" value="F:DNA-binding transcription factor activity"/>
    <property type="evidence" value="ECO:0007669"/>
    <property type="project" value="InterPro"/>
</dbReference>
<evidence type="ECO:0000259" key="4">
    <source>
        <dbReference type="PROSITE" id="PS50987"/>
    </source>
</evidence>
<organism evidence="5 6">
    <name type="scientific">Oscillatoria acuminata PCC 6304</name>
    <dbReference type="NCBI Taxonomy" id="56110"/>
    <lineage>
        <taxon>Bacteria</taxon>
        <taxon>Bacillati</taxon>
        <taxon>Cyanobacteriota</taxon>
        <taxon>Cyanophyceae</taxon>
        <taxon>Oscillatoriophycideae</taxon>
        <taxon>Oscillatoriales</taxon>
        <taxon>Oscillatoriaceae</taxon>
        <taxon>Oscillatoria</taxon>
    </lineage>
</organism>
<evidence type="ECO:0000313" key="6">
    <source>
        <dbReference type="Proteomes" id="UP000010367"/>
    </source>
</evidence>
<dbReference type="HOGENOM" id="CLU_097806_5_3_3"/>
<dbReference type="InterPro" id="IPR036388">
    <property type="entry name" value="WH-like_DNA-bd_sf"/>
</dbReference>
<dbReference type="GO" id="GO:0003677">
    <property type="term" value="F:DNA binding"/>
    <property type="evidence" value="ECO:0007669"/>
    <property type="project" value="UniProtKB-KW"/>
</dbReference>
<sequence length="119" mass="13253">MIAKPQVTKTEATDLKVKLFRGFSDSSRLSILNALREGPKKVNEIVKATGLTQSNVSNHLSCLRCCDLVVRQQQGRFVYYQLSDVRITKLLDLADELIADVALGVDSCPRYDVPREGTL</sequence>
<dbReference type="SMART" id="SM00418">
    <property type="entry name" value="HTH_ARSR"/>
    <property type="match status" value="1"/>
</dbReference>
<dbReference type="OrthoDB" id="9798835at2"/>
<dbReference type="eggNOG" id="COG0640">
    <property type="taxonomic scope" value="Bacteria"/>
</dbReference>
<dbReference type="STRING" id="56110.Oscil6304_5286"/>